<gene>
    <name evidence="1" type="ORF">CY35_07G126000</name>
</gene>
<keyword evidence="2" id="KW-1185">Reference proteome</keyword>
<evidence type="ECO:0000313" key="2">
    <source>
        <dbReference type="Proteomes" id="UP000828922"/>
    </source>
</evidence>
<protein>
    <submittedName>
        <fullName evidence="1">Uncharacterized protein</fullName>
    </submittedName>
</protein>
<sequence length="310" mass="34851">MELQSLLGKVNGDALLIVGIGAGAWGSIFIALLQDAYGTQIQPLQMRIWRRGGKEVDKPTTEHMFEIINAREVVLRRLIHKCAYLKYVEARLGDRTLYADEILRDGFCVNMIDIPLHPLKVVTNLQEAVWDANIVVNALPSIEILPVFQEIGRFWKERHTMLVIISLAKARVPTKNVLYLGGPNIAAKLYNREYASAHICGSEKWRKPLAQFLQQPHFVVWDNNDLTTHEVMGGLKNVYAISTGALTNESATSKAVYFAHCNSEMIYITLLQAEQPERLAGPLLADTYVTLLKATMHGAPYELGKWNILQ</sequence>
<evidence type="ECO:0000313" key="1">
    <source>
        <dbReference type="EMBL" id="KAH9558211.1"/>
    </source>
</evidence>
<dbReference type="EMBL" id="CM038913">
    <property type="protein sequence ID" value="KAH9558211.1"/>
    <property type="molecule type" value="Genomic_DNA"/>
</dbReference>
<reference evidence="2" key="1">
    <citation type="journal article" date="2022" name="New Phytol.">
        <title>Phylogenomic structure and speciation in an emerging model: the Sphagnum magellanicum complex (Bryophyta).</title>
        <authorList>
            <person name="Shaw A.J."/>
            <person name="Piatkowski B."/>
            <person name="Duffy A.M."/>
            <person name="Aguero B."/>
            <person name="Imwattana K."/>
            <person name="Nieto-Lugilde M."/>
            <person name="Healey A."/>
            <person name="Weston D.J."/>
            <person name="Patel M.N."/>
            <person name="Schmutz J."/>
            <person name="Grimwood J."/>
            <person name="Yavitt J.B."/>
            <person name="Hassel K."/>
            <person name="Stenoien H.K."/>
            <person name="Flatberg K.I."/>
            <person name="Bickford C.P."/>
            <person name="Hicks K.A."/>
        </authorList>
    </citation>
    <scope>NUCLEOTIDE SEQUENCE [LARGE SCALE GENOMIC DNA]</scope>
</reference>
<name>A0ACB8HR25_9BRYO</name>
<organism evidence="1 2">
    <name type="scientific">Sphagnum magellanicum</name>
    <dbReference type="NCBI Taxonomy" id="128215"/>
    <lineage>
        <taxon>Eukaryota</taxon>
        <taxon>Viridiplantae</taxon>
        <taxon>Streptophyta</taxon>
        <taxon>Embryophyta</taxon>
        <taxon>Bryophyta</taxon>
        <taxon>Sphagnophytina</taxon>
        <taxon>Sphagnopsida</taxon>
        <taxon>Sphagnales</taxon>
        <taxon>Sphagnaceae</taxon>
        <taxon>Sphagnum</taxon>
    </lineage>
</organism>
<comment type="caution">
    <text evidence="1">The sequence shown here is derived from an EMBL/GenBank/DDBJ whole genome shotgun (WGS) entry which is preliminary data.</text>
</comment>
<accession>A0ACB8HR25</accession>
<dbReference type="Proteomes" id="UP000828922">
    <property type="component" value="Linkage Group LG07"/>
</dbReference>
<proteinExistence type="predicted"/>